<organism evidence="3 4">
    <name type="scientific">Oligosphaera ethanolica</name>
    <dbReference type="NCBI Taxonomy" id="760260"/>
    <lineage>
        <taxon>Bacteria</taxon>
        <taxon>Pseudomonadati</taxon>
        <taxon>Lentisphaerota</taxon>
        <taxon>Oligosphaeria</taxon>
        <taxon>Oligosphaerales</taxon>
        <taxon>Oligosphaeraceae</taxon>
        <taxon>Oligosphaera</taxon>
    </lineage>
</organism>
<keyword evidence="2 3" id="KW-0808">Transferase</keyword>
<evidence type="ECO:0000256" key="2">
    <source>
        <dbReference type="ARBA" id="ARBA00022679"/>
    </source>
</evidence>
<dbReference type="EC" id="2.4.1.187" evidence="3"/>
<evidence type="ECO:0000313" key="3">
    <source>
        <dbReference type="EMBL" id="MDQ0288433.1"/>
    </source>
</evidence>
<protein>
    <submittedName>
        <fullName evidence="3">N-acetylglucosaminyldiphosphoundecaprenol N-acetyl-beta-D-mannosaminyltransferase</fullName>
        <ecNumber evidence="3">2.4.1.187</ecNumber>
    </submittedName>
</protein>
<dbReference type="PANTHER" id="PTHR34136">
    <property type="match status" value="1"/>
</dbReference>
<name>A0AAE4AN11_9BACT</name>
<reference evidence="3" key="1">
    <citation type="submission" date="2023-07" db="EMBL/GenBank/DDBJ databases">
        <title>Genomic Encyclopedia of Type Strains, Phase IV (KMG-IV): sequencing the most valuable type-strain genomes for metagenomic binning, comparative biology and taxonomic classification.</title>
        <authorList>
            <person name="Goeker M."/>
        </authorList>
    </citation>
    <scope>NUCLEOTIDE SEQUENCE</scope>
    <source>
        <strain evidence="3">DSM 24202</strain>
    </source>
</reference>
<dbReference type="Proteomes" id="UP001238163">
    <property type="component" value="Unassembled WGS sequence"/>
</dbReference>
<comment type="caution">
    <text evidence="3">The sequence shown here is derived from an EMBL/GenBank/DDBJ whole genome shotgun (WGS) entry which is preliminary data.</text>
</comment>
<dbReference type="Pfam" id="PF03808">
    <property type="entry name" value="Glyco_tran_WecG"/>
    <property type="match status" value="1"/>
</dbReference>
<dbReference type="InterPro" id="IPR004629">
    <property type="entry name" value="WecG_TagA_CpsF"/>
</dbReference>
<dbReference type="PANTHER" id="PTHR34136:SF1">
    <property type="entry name" value="UDP-N-ACETYL-D-MANNOSAMINURONIC ACID TRANSFERASE"/>
    <property type="match status" value="1"/>
</dbReference>
<dbReference type="EMBL" id="JAUSVL010000001">
    <property type="protein sequence ID" value="MDQ0288433.1"/>
    <property type="molecule type" value="Genomic_DNA"/>
</dbReference>
<keyword evidence="4" id="KW-1185">Reference proteome</keyword>
<dbReference type="AlphaFoldDB" id="A0AAE4AN11"/>
<gene>
    <name evidence="3" type="ORF">J3R75_000540</name>
</gene>
<evidence type="ECO:0000256" key="1">
    <source>
        <dbReference type="ARBA" id="ARBA00022676"/>
    </source>
</evidence>
<accession>A0AAE4AN11</accession>
<sequence>MARRICEYILCLLATLSWLLPLAVLVLLIQCCRRRPWLERERVVANLSGGEMTVWYLSSSWPLVRWAPLLLWVLAGKMSLCGWGLRKPGEALPAIASGAARPAIFSPWLLHQSTRMGIADRESVEAAFCASQSLRGDLSLLLRCLFALLFFSPLVAPQLSERLELFGIPFANSTQAEATAAIVGAAASGARGLRAVFFVNPHCFNLANAREDYRAALLQADRIYPDGSGVVLACRMLNTPLKENVNGTDLFPRLCRSAQEQGRSLYLLGGKPGIAERVKERMTGEFPGLKIVGTQHGYFNFEEDSARVIAAVNAAQPDILLVAFGVPLQELWLIEHRDELRVPVRLAVGGLFDFYSGAIRRAPLWLREMGLEWVFRLMLEPRRMFRRYVIGNPKFLLAVWRYGRRLERSGGNAAG</sequence>
<dbReference type="NCBIfam" id="TIGR00696">
    <property type="entry name" value="wecG_tagA_cpsF"/>
    <property type="match status" value="1"/>
</dbReference>
<dbReference type="CDD" id="cd06533">
    <property type="entry name" value="Glyco_transf_WecG_TagA"/>
    <property type="match status" value="1"/>
</dbReference>
<dbReference type="GO" id="GO:0047244">
    <property type="term" value="F:N-acetylglucosaminyldiphosphoundecaprenol N-acetyl-beta-D-mannosaminyltransferase activity"/>
    <property type="evidence" value="ECO:0007669"/>
    <property type="project" value="UniProtKB-EC"/>
</dbReference>
<dbReference type="RefSeq" id="WP_307259759.1">
    <property type="nucleotide sequence ID" value="NZ_JAUSVL010000001.1"/>
</dbReference>
<evidence type="ECO:0000313" key="4">
    <source>
        <dbReference type="Proteomes" id="UP001238163"/>
    </source>
</evidence>
<proteinExistence type="predicted"/>
<keyword evidence="1 3" id="KW-0328">Glycosyltransferase</keyword>